<dbReference type="OrthoDB" id="53037at2157"/>
<evidence type="ECO:0000313" key="3">
    <source>
        <dbReference type="Proteomes" id="UP000730161"/>
    </source>
</evidence>
<name>A0A8J7W6F0_9EURY</name>
<organism evidence="2 3">
    <name type="scientific">Methanocalculus chunghsingensis</name>
    <dbReference type="NCBI Taxonomy" id="156457"/>
    <lineage>
        <taxon>Archaea</taxon>
        <taxon>Methanobacteriati</taxon>
        <taxon>Methanobacteriota</taxon>
        <taxon>Stenosarchaea group</taxon>
        <taxon>Methanomicrobia</taxon>
        <taxon>Methanomicrobiales</taxon>
        <taxon>Methanocalculaceae</taxon>
        <taxon>Methanocalculus</taxon>
    </lineage>
</organism>
<protein>
    <submittedName>
        <fullName evidence="2">Beta-lactamase</fullName>
    </submittedName>
</protein>
<dbReference type="Gene3D" id="3.60.15.10">
    <property type="entry name" value="Ribonuclease Z/Hydroxyacylglutathione hydrolase-like"/>
    <property type="match status" value="1"/>
</dbReference>
<feature type="domain" description="Metallo-beta-lactamase" evidence="1">
    <location>
        <begin position="11"/>
        <end position="192"/>
    </location>
</feature>
<comment type="caution">
    <text evidence="2">The sequence shown here is derived from an EMBL/GenBank/DDBJ whole genome shotgun (WGS) entry which is preliminary data.</text>
</comment>
<dbReference type="Pfam" id="PF12706">
    <property type="entry name" value="Lactamase_B_2"/>
    <property type="match status" value="1"/>
</dbReference>
<proteinExistence type="predicted"/>
<dbReference type="PANTHER" id="PTHR47619:SF1">
    <property type="entry name" value="EXODEOXYRIBONUCLEASE WALJ"/>
    <property type="match status" value="1"/>
</dbReference>
<sequence>MECTVLASGSTGNCIYISNGRSALIIDAGLSKKEMLARIEASGGDPGLVDAILLTHEHTDHVRGADALARSLGLPLIGTGGTLTAFRSTRQAIKKPPEQTCCKKGVTFTTGDFEVTPFAVSHDAAEPCGYAVKSDGLLLSIMTDTGIITTEMMEILARSDGIVLESNHCPDMLSTGPYPEYLKRRIRSRTGHLSNTMAAECLRDLHGSLHTVILSHLSEVNNTPARAFASSQEALGLDMSYIDLYVASPDIDCSCLSQTIKI</sequence>
<dbReference type="EMBL" id="JWHL01000003">
    <property type="protein sequence ID" value="MBR1368556.1"/>
    <property type="molecule type" value="Genomic_DNA"/>
</dbReference>
<dbReference type="Proteomes" id="UP000730161">
    <property type="component" value="Unassembled WGS sequence"/>
</dbReference>
<dbReference type="SUPFAM" id="SSF56281">
    <property type="entry name" value="Metallo-hydrolase/oxidoreductase"/>
    <property type="match status" value="1"/>
</dbReference>
<reference evidence="2" key="1">
    <citation type="submission" date="2014-12" db="EMBL/GenBank/DDBJ databases">
        <authorList>
            <person name="Huang H.-H."/>
            <person name="Chen S.-C."/>
            <person name="Lai M.-C."/>
        </authorList>
    </citation>
    <scope>NUCLEOTIDE SEQUENCE</scope>
    <source>
        <strain evidence="2">K1F9705b</strain>
    </source>
</reference>
<gene>
    <name evidence="2" type="ORF">RJ53_03160</name>
</gene>
<dbReference type="AlphaFoldDB" id="A0A8J7W6F0"/>
<dbReference type="SMART" id="SM00849">
    <property type="entry name" value="Lactamase_B"/>
    <property type="match status" value="1"/>
</dbReference>
<dbReference type="InterPro" id="IPR001279">
    <property type="entry name" value="Metallo-B-lactamas"/>
</dbReference>
<evidence type="ECO:0000259" key="1">
    <source>
        <dbReference type="SMART" id="SM00849"/>
    </source>
</evidence>
<evidence type="ECO:0000313" key="2">
    <source>
        <dbReference type="EMBL" id="MBR1368556.1"/>
    </source>
</evidence>
<dbReference type="RefSeq" id="WP_211530185.1">
    <property type="nucleotide sequence ID" value="NZ_JWHL01000003.1"/>
</dbReference>
<dbReference type="InterPro" id="IPR036866">
    <property type="entry name" value="RibonucZ/Hydroxyglut_hydro"/>
</dbReference>
<keyword evidence="3" id="KW-1185">Reference proteome</keyword>
<dbReference type="PANTHER" id="PTHR47619">
    <property type="entry name" value="METALLO-HYDROLASE YYCJ-RELATED"/>
    <property type="match status" value="1"/>
</dbReference>
<accession>A0A8J7W6F0</accession>
<dbReference type="InterPro" id="IPR052533">
    <property type="entry name" value="WalJ/YycJ-like"/>
</dbReference>